<proteinExistence type="inferred from homology"/>
<dbReference type="AlphaFoldDB" id="S7WBX6"/>
<feature type="domain" description="Translocon Sec61/SecY plug" evidence="11">
    <location>
        <begin position="49"/>
        <end position="83"/>
    </location>
</feature>
<dbReference type="PRINTS" id="PR00303">
    <property type="entry name" value="SECYTRNLCASE"/>
</dbReference>
<evidence type="ECO:0000256" key="10">
    <source>
        <dbReference type="SAM" id="Phobius"/>
    </source>
</evidence>
<dbReference type="InterPro" id="IPR019561">
    <property type="entry name" value="Translocon_Sec61/SecY_plug_dom"/>
</dbReference>
<dbReference type="GO" id="GO:1904680">
    <property type="term" value="F:peptide transmembrane transporter activity"/>
    <property type="evidence" value="ECO:0007669"/>
    <property type="project" value="EnsemblFungi"/>
</dbReference>
<evidence type="ECO:0000256" key="5">
    <source>
        <dbReference type="ARBA" id="ARBA00022927"/>
    </source>
</evidence>
<gene>
    <name evidence="12" type="ORF">SLOPH_1610</name>
</gene>
<evidence type="ECO:0000313" key="13">
    <source>
        <dbReference type="Proteomes" id="UP000014978"/>
    </source>
</evidence>
<dbReference type="OrthoDB" id="420669at2759"/>
<dbReference type="InParanoid" id="S7WBX6"/>
<comment type="subcellular location">
    <subcellularLocation>
        <location evidence="1">Endomembrane system</location>
        <topology evidence="1">Multi-pass membrane protein</topology>
    </subcellularLocation>
</comment>
<evidence type="ECO:0000313" key="12">
    <source>
        <dbReference type="EMBL" id="EPR79257.1"/>
    </source>
</evidence>
<dbReference type="NCBIfam" id="TIGR00967">
    <property type="entry name" value="3a0501s007"/>
    <property type="match status" value="1"/>
</dbReference>
<dbReference type="EMBL" id="ATCN01000327">
    <property type="protein sequence ID" value="EPR79257.1"/>
    <property type="molecule type" value="Genomic_DNA"/>
</dbReference>
<sequence>MTCKFLYFNFLVRTLDLIRPFVPFLPEIQSPGRQIPFQEKVVWTTVTLLIYLVSSQVPLFGIITANVKDPLGWMRMMMASNRGTLMDLGISPVITSGMILQMLTSSELIKVNFQLKEDKLLYQALTKFLAVLLTVGQAIVQVISGFYGSPNNLGLSVSVLLVVQLLFSGIIVIMLDELLQKGYGFGSGINLFIATNVCENIVWKAFSPRVYKTARGIEFEGSIISLIYLLVTKKNKIAALYEAFFRQNLPNCACFVSTIFIFCIVIYLQGLRVELPTESTQVRGQVGRYPIKLLYASTMPIIVQNYMVTYTSTASRLLYNKFPHFFLVRLLGVWEHIKGGNIVPVSGICYFLYPPQNLTEFITKPIHSIIYVSFILLFGAFFSRAWIDITENNQNSVAEQMKSQKITLRGVKQDNIAHHLEKYVPTAAFLSGFFVGLVVLLSDLLDTIGSGTNIILAVSIVWQYLELFVKESLTMKGMAFID</sequence>
<dbReference type="VEuPathDB" id="MicrosporidiaDB:SLOPH_1610"/>
<dbReference type="GO" id="GO:0030970">
    <property type="term" value="P:retrograde protein transport, ER to cytosol"/>
    <property type="evidence" value="ECO:0007669"/>
    <property type="project" value="EnsemblFungi"/>
</dbReference>
<dbReference type="GO" id="GO:0000324">
    <property type="term" value="C:fungal-type vacuole"/>
    <property type="evidence" value="ECO:0007669"/>
    <property type="project" value="EnsemblFungi"/>
</dbReference>
<feature type="transmembrane region" description="Helical" evidence="10">
    <location>
        <begin position="83"/>
        <end position="103"/>
    </location>
</feature>
<keyword evidence="4 10" id="KW-0812">Transmembrane</keyword>
<feature type="transmembrane region" description="Helical" evidence="10">
    <location>
        <begin position="41"/>
        <end position="63"/>
    </location>
</feature>
<dbReference type="GO" id="GO:0031204">
    <property type="term" value="P:post-translational protein targeting to membrane, translocation"/>
    <property type="evidence" value="ECO:0007669"/>
    <property type="project" value="EnsemblFungi"/>
</dbReference>
<dbReference type="GO" id="GO:0005784">
    <property type="term" value="C:Sec61 translocon complex"/>
    <property type="evidence" value="ECO:0007669"/>
    <property type="project" value="EnsemblFungi"/>
</dbReference>
<evidence type="ECO:0000256" key="7">
    <source>
        <dbReference type="ARBA" id="ARBA00023010"/>
    </source>
</evidence>
<dbReference type="GO" id="GO:0006616">
    <property type="term" value="P:SRP-dependent cotranslational protein targeting to membrane, translocation"/>
    <property type="evidence" value="ECO:0007669"/>
    <property type="project" value="EnsemblFungi"/>
</dbReference>
<evidence type="ECO:0000256" key="9">
    <source>
        <dbReference type="RuleBase" id="RU004349"/>
    </source>
</evidence>
<keyword evidence="7" id="KW-0811">Translocation</keyword>
<dbReference type="PROSITE" id="PS00755">
    <property type="entry name" value="SECY_1"/>
    <property type="match status" value="1"/>
</dbReference>
<dbReference type="Pfam" id="PF00344">
    <property type="entry name" value="SecY"/>
    <property type="match status" value="1"/>
</dbReference>
<comment type="similarity">
    <text evidence="2 9">Belongs to the SecY/SEC61-alpha family.</text>
</comment>
<dbReference type="HOGENOM" id="CLU_031763_2_0_1"/>
<evidence type="ECO:0000256" key="6">
    <source>
        <dbReference type="ARBA" id="ARBA00022989"/>
    </source>
</evidence>
<accession>S7WBX6</accession>
<dbReference type="InterPro" id="IPR002208">
    <property type="entry name" value="SecY/SEC61-alpha"/>
</dbReference>
<dbReference type="GO" id="GO:0070843">
    <property type="term" value="P:misfolded protein transport"/>
    <property type="evidence" value="ECO:0007669"/>
    <property type="project" value="EnsemblFungi"/>
</dbReference>
<dbReference type="STRING" id="1358809.S7WBX6"/>
<feature type="transmembrane region" description="Helical" evidence="10">
    <location>
        <begin position="153"/>
        <end position="175"/>
    </location>
</feature>
<feature type="transmembrane region" description="Helical" evidence="10">
    <location>
        <begin position="124"/>
        <end position="147"/>
    </location>
</feature>
<reference evidence="13" key="1">
    <citation type="journal article" date="2013" name="PLoS Genet.">
        <title>The genome of Spraguea lophii and the basis of host-microsporidian interactions.</title>
        <authorList>
            <person name="Campbell S.E."/>
            <person name="Williams T.A."/>
            <person name="Yousuf A."/>
            <person name="Soanes D.M."/>
            <person name="Paszkiewicz K.H."/>
            <person name="Williams B.A.P."/>
        </authorList>
    </citation>
    <scope>NUCLEOTIDE SEQUENCE [LARGE SCALE GENOMIC DNA]</scope>
    <source>
        <strain evidence="13">42_110</strain>
    </source>
</reference>
<feature type="transmembrane region" description="Helical" evidence="10">
    <location>
        <begin position="368"/>
        <end position="387"/>
    </location>
</feature>
<evidence type="ECO:0000259" key="11">
    <source>
        <dbReference type="Pfam" id="PF10559"/>
    </source>
</evidence>
<name>S7WBX6_SPRLO</name>
<keyword evidence="13" id="KW-1185">Reference proteome</keyword>
<evidence type="ECO:0000256" key="3">
    <source>
        <dbReference type="ARBA" id="ARBA00022448"/>
    </source>
</evidence>
<dbReference type="OMA" id="PMMRQMF"/>
<dbReference type="GO" id="GO:0015450">
    <property type="term" value="F:protein-transporting ATPase activity"/>
    <property type="evidence" value="ECO:0007669"/>
    <property type="project" value="EnsemblFungi"/>
</dbReference>
<dbReference type="PANTHER" id="PTHR10906">
    <property type="entry name" value="SECY/SEC61-ALPHA FAMILY MEMBER"/>
    <property type="match status" value="1"/>
</dbReference>
<keyword evidence="5" id="KW-0653">Protein transport</keyword>
<organism evidence="12 13">
    <name type="scientific">Spraguea lophii (strain 42_110)</name>
    <name type="common">Microsporidian parasite</name>
    <dbReference type="NCBI Taxonomy" id="1358809"/>
    <lineage>
        <taxon>Eukaryota</taxon>
        <taxon>Fungi</taxon>
        <taxon>Fungi incertae sedis</taxon>
        <taxon>Microsporidia</taxon>
        <taxon>Spragueidae</taxon>
        <taxon>Spraguea</taxon>
    </lineage>
</organism>
<feature type="transmembrane region" description="Helical" evidence="10">
    <location>
        <begin position="448"/>
        <end position="469"/>
    </location>
</feature>
<comment type="caution">
    <text evidence="12">The sequence shown here is derived from an EMBL/GenBank/DDBJ whole genome shotgun (WGS) entry which is preliminary data.</text>
</comment>
<evidence type="ECO:0000256" key="4">
    <source>
        <dbReference type="ARBA" id="ARBA00022692"/>
    </source>
</evidence>
<protein>
    <submittedName>
        <fullName evidence="12">SEC61 alpha subunit</fullName>
    </submittedName>
</protein>
<dbReference type="FunCoup" id="S7WBX6">
    <property type="interactions" value="182"/>
</dbReference>
<evidence type="ECO:0000256" key="2">
    <source>
        <dbReference type="ARBA" id="ARBA00005751"/>
    </source>
</evidence>
<dbReference type="InterPro" id="IPR030659">
    <property type="entry name" value="SecY_CS"/>
</dbReference>
<dbReference type="PIRSF" id="PIRSF004557">
    <property type="entry name" value="SecY"/>
    <property type="match status" value="1"/>
</dbReference>
<dbReference type="SUPFAM" id="SSF103491">
    <property type="entry name" value="Preprotein translocase SecY subunit"/>
    <property type="match status" value="1"/>
</dbReference>
<dbReference type="GO" id="GO:0005048">
    <property type="term" value="F:signal sequence binding"/>
    <property type="evidence" value="ECO:0007669"/>
    <property type="project" value="EnsemblFungi"/>
</dbReference>
<keyword evidence="3" id="KW-0813">Transport</keyword>
<evidence type="ECO:0000256" key="1">
    <source>
        <dbReference type="ARBA" id="ARBA00004127"/>
    </source>
</evidence>
<keyword evidence="8 10" id="KW-0472">Membrane</keyword>
<dbReference type="InterPro" id="IPR023201">
    <property type="entry name" value="SecY_dom_sf"/>
</dbReference>
<feature type="transmembrane region" description="Helical" evidence="10">
    <location>
        <begin position="252"/>
        <end position="270"/>
    </location>
</feature>
<dbReference type="Proteomes" id="UP000014978">
    <property type="component" value="Unassembled WGS sequence"/>
</dbReference>
<dbReference type="Gene3D" id="1.10.3370.10">
    <property type="entry name" value="SecY subunit domain"/>
    <property type="match status" value="1"/>
</dbReference>
<dbReference type="Pfam" id="PF10559">
    <property type="entry name" value="Plug_translocon"/>
    <property type="match status" value="1"/>
</dbReference>
<feature type="transmembrane region" description="Helical" evidence="10">
    <location>
        <begin position="423"/>
        <end position="442"/>
    </location>
</feature>
<keyword evidence="6 10" id="KW-1133">Transmembrane helix</keyword>
<evidence type="ECO:0000256" key="8">
    <source>
        <dbReference type="ARBA" id="ARBA00023136"/>
    </source>
</evidence>